<dbReference type="InterPro" id="IPR012337">
    <property type="entry name" value="RNaseH-like_sf"/>
</dbReference>
<dbReference type="SMART" id="SM00486">
    <property type="entry name" value="POLBc"/>
    <property type="match status" value="1"/>
</dbReference>
<feature type="repeat" description="WD" evidence="28">
    <location>
        <begin position="2934"/>
        <end position="2979"/>
    </location>
</feature>
<dbReference type="SMART" id="SM01027">
    <property type="entry name" value="Beta-Casp"/>
    <property type="match status" value="1"/>
</dbReference>
<evidence type="ECO:0000256" key="10">
    <source>
        <dbReference type="ARBA" id="ARBA00022448"/>
    </source>
</evidence>
<keyword evidence="21" id="KW-0862">Zinc</keyword>
<dbReference type="GO" id="GO:0003887">
    <property type="term" value="F:DNA-directed DNA polymerase activity"/>
    <property type="evidence" value="ECO:0007669"/>
    <property type="project" value="UniProtKB-KW"/>
</dbReference>
<dbReference type="SUPFAM" id="SSF50978">
    <property type="entry name" value="WD40 repeat-like"/>
    <property type="match status" value="1"/>
</dbReference>
<dbReference type="Gene3D" id="3.90.1600.10">
    <property type="entry name" value="Palm domain of DNA polymerase"/>
    <property type="match status" value="1"/>
</dbReference>
<dbReference type="Gene3D" id="2.130.10.10">
    <property type="entry name" value="YVTN repeat-like/Quinoprotein amine dehydrogenase"/>
    <property type="match status" value="1"/>
</dbReference>
<dbReference type="GO" id="GO:0008622">
    <property type="term" value="C:epsilon DNA polymerase complex"/>
    <property type="evidence" value="ECO:0007669"/>
    <property type="project" value="InterPro"/>
</dbReference>
<dbReference type="CDD" id="cd05779">
    <property type="entry name" value="DNA_polB_epsilon_exo"/>
    <property type="match status" value="1"/>
</dbReference>
<keyword evidence="34" id="KW-1185">Reference proteome</keyword>
<evidence type="ECO:0000256" key="8">
    <source>
        <dbReference type="ARBA" id="ARBA00016810"/>
    </source>
</evidence>
<dbReference type="InterPro" id="IPR036322">
    <property type="entry name" value="WD40_repeat_dom_sf"/>
</dbReference>
<evidence type="ECO:0000256" key="7">
    <source>
        <dbReference type="ARBA" id="ARBA00012417"/>
    </source>
</evidence>
<keyword evidence="14" id="KW-0808">Transferase</keyword>
<comment type="caution">
    <text evidence="33">The sequence shown here is derived from an EMBL/GenBank/DDBJ whole genome shotgun (WGS) entry which is preliminary data.</text>
</comment>
<sequence>MPDIKLTPLGAGQDVGRSCILLTMGGKNIMLDCGMHMGFNDERRFPDFSYISQEGPLTSYIDCVIISHFHLDHCGALPYMSEMVGYSGPIYMTHPTKAIAPILLEDMRKVSVEKKGDQNFFTSQMIKDCMKKVIAVTLHQSLMVDSEIEIKAYYAGHVLGAGMFWIRVGSQSVVYTGDYNMTPDRHLGAAWIDKCRPDLLISESTYATTIRDSKRCRERDFLKKVHECMDRGGKVLIPVFALGRAQELCILLETYWERMNLKAPVYFALGLTEKANNYYKMFITWTNQKIRKTFVQRNMFDFKHIKPFDRQYIDNPGPMVVFATPGMLHAGLSLQIFKKWAPNENNMVIMPGFCVQGTVGHKILNGAKRVEFENKQIVEVKMSVEYMSFSAHADAKGIMQLIQHCEPRNVMLVHGEAEKMEFLKQKIQQEFNLKCYNPANGETCVISTPVKIPIDVSLPLLKTEAKKFSALPPDPKRRRTLHGVLVMRENNVCLMDVDDACKEAGINRHIIRFSSTVHINDTGPALSTAHKLHLFIKENLPQWSVTFAEGEISVESVLVKVEGDEDEQKNVEETSEVRLRQIIENDTIDAKYGFERVRDHTERTGFLLNMHSSEILDEDKRLVAAVDFYFMEEDGTRFKVSYCYMPYFYILTRRELLQEVSQFLSKKFAGTIGKIEIITKEDLDLPNHLIGLKQRYIKLSFFNQTDLIKVRKEILKVVRRNKERENSNTFYTEMLTDILTEKTIATVSKAVTDQMENILDIREYDVPYHVRVSIDLKIFCGCWYTIKCKGATTDPPLITMRNDIIERPEPIVLAFDIETTKLPLKFPDANTDQIMMISYMIDGQGYLITNREILSSDIEDFEYTPKPEFEGKFTIFNEPNEMALIQKFFDHIMDVRPHIFVTYNGDFFDWPFVETRAAVYDLDMKQEIGFSRDRNDVYSCRPAIHMDCLCWVKRDSYLPVGSQNLKAVAKAKLRYDPVELDPEEMCPLAASQPQVLSNYSVSDAVATYYLYMQYVHPFIFALCTIIPCEPDEVLRKGSGTLCEALLMVEAFHCNIIFPNKEETVFNKLTDDGHLLHQETYVGGHVEALESGVFRADIPCRFRLEIEALNKLIDQVPKTLAHAIEIEEGVPLADVINLEAVSEEIVAKLTSLKEQPMRLERPLIYHLDVGAMYPNIILTNRLQPCAMVDETICASCDFNRPGARCQRNMSWMWRAEYNFSISVPASRNEYHTIQQQLETEKFPPKFPGEAPRAYHQLTKQEQADLEKKRLNIYCRKVYKKVKVTKVEERITTICQKENSFYVDTVRAFRDRRYEYKDLSKKAKQAVNAATKGGDAAEIKSAKNREVLYDSLQLAHKCILNSFYGYVMRRGARWHSMEMAGIVCYTGANIIMRAREIIEQVGRPLELDTDGIWCILPASFPENFTLHTNHEKKKKLVISYPNAVLNAMVKEHFTNDQYHDLTDPDTLTYEERSENSIFFEVDGPYKAMVLPASKEEGKKLKKRYAVFNFDGTLAELKGFEVKRRGELQLIKNFQSSVFEAFLKGDTLESCYAAVAQVADYWLDVLFSHGRNMPDSELFDLISENRSMSKKLEEYGAQKSTSISTAKRLAEFLGDQMVKDAGLACKYVISKKPDGAPVTERAIPLAIFQSDITVQKYYLRKWLKDSSLNDVDIRDILDWNYYIERLGGAIQKIITIPAAMQGVPNPVPRVRHPDWLHKKMLEKNDTFKQRRITDMFSAAPKPQITDMEDFGKKKSPGEKRPMVTTSKRKRGTDKDAEFDEDDLNKTWREVMGNPPPYGTTTEEHHAWIAFQKRKWVFQALQRNQGVRNKKKIKSSTAVLRSAANGTLGGFIQRAQKTLLTIPWQVIQVVPTATPGEYKLWALVHNELHQVKLVVPRIFYANLKEPKAVEEGALFKKCNRTLPRSRQVFNLYMYTVPEEVFQEHGRKLYLDQTDPNVEGVYETQVPPLFRVLLRIGCVCKVLPGTSSQDSFSLNDLDINTTRQQYLPKHSMRRVYFYNHRHPTKPQQIFALFLNPLKRAVVVVVDSVRTNLMPNLGKLYQAERIAKKEKGSEEDSLPPDTITFEVRIETDINQVYKNLQKALQVYKDEKKGPTLLAVQSATEMTTLRSRIPLFSDFPQVQIHVQDMEELYNVMDWQKVGARALLRHYLNSERVLDLMTEQCRYFHLPVGNIPSDPALFGSDLFYARHLERQNHVMWCSPTDKPDFGGVQENDSRLLAENQEGSSEVCNVPGWYSSVCVELDVDSLAINTLLQSHHVTDIEGTSAITAFDAAAVTSLEDLVGDNSAVTTYDETARCAEAFRILRTMASTWMRDISLHRNVFADFQVIHFYRWLRSPKALLYDPALLRTLQNLMKKLFLQLVAEFKRLGCTIVYANFNKIVICSKKKSVEDAIANVEFVVTSIRNKELFHSLEITYRQCWEHLVWLDAANFAGIQGKLPDSLQNEVSGQENVEDDEEQDGLAVVMNWNLAERLPESGGCRNGFNAVIAGYINAVYTRMKQMENSTIVRAVCSQPSLGLGAHEEVAEYAKEILSGEISQKLFQITEKINSRLKPSADGTSPALEFIKAICQVLGLDSAIKDTVAHLKSNLLRLVGVGEFSDKAVWKDTSVSYVIPQVICKACNHCRDIDLGRDQYRSSSAWLCPLCNTSYDNAEIELFLLDTINRKFLAYNLQDLQCKKCGQIKMDNLMMHSTLSNSEVNSFWMSGDGSTNLLKMVSILNSIDTGHEDMVHDAEVDYYGLRLATCSSDNSVKVYDIKNGGTALIDDLKGHFGPVWQIAWSHPKFGNLLASCSYDRKVIIWKEQNGKFTKYYEYANHDSSVNSVQFAPPEYGLVLACGSSDGSISFLSYISDTHSWDAKKIQNAHAIGCNAVSWAPAITPMSSDFSQSDTTKLVKRLVSGGCDNLVKTWREEEDRWIEENKLEVHSDWVRDVAWAPSVGLHHHTIASCSQDRRVIIWTSDDGTNWNSTVIQTFDDVVWNVSWSLNGNILAVSGGDNKITLWKQNLQGNWQCVSDVVKGQGQINSQ</sequence>
<evidence type="ECO:0000256" key="24">
    <source>
        <dbReference type="ARBA" id="ARBA00023004"/>
    </source>
</evidence>
<keyword evidence="27" id="KW-0539">Nucleus</keyword>
<evidence type="ECO:0000256" key="22">
    <source>
        <dbReference type="ARBA" id="ARBA00022927"/>
    </source>
</evidence>
<evidence type="ECO:0000256" key="29">
    <source>
        <dbReference type="SAM" id="MobiDB-lite"/>
    </source>
</evidence>
<dbReference type="InterPro" id="IPR036397">
    <property type="entry name" value="RNaseH_sf"/>
</dbReference>
<dbReference type="SMART" id="SM00849">
    <property type="entry name" value="Lactamase_B"/>
    <property type="match status" value="1"/>
</dbReference>
<dbReference type="Pfam" id="PF07521">
    <property type="entry name" value="RMMBL"/>
    <property type="match status" value="1"/>
</dbReference>
<dbReference type="InterPro" id="IPR023211">
    <property type="entry name" value="DNA_pol_palm_dom_sf"/>
</dbReference>
<dbReference type="FunFam" id="3.30.420.10:FF:000010">
    <property type="entry name" value="DNA polymerase epsilon catalytic subunit"/>
    <property type="match status" value="1"/>
</dbReference>
<evidence type="ECO:0000256" key="11">
    <source>
        <dbReference type="ARBA" id="ARBA00022485"/>
    </source>
</evidence>
<dbReference type="Pfam" id="PF22912">
    <property type="entry name" value="zf-DPOE"/>
    <property type="match status" value="1"/>
</dbReference>
<accession>A0A8J6HKH9</accession>
<feature type="domain" description="Metallo-beta-lactamase" evidence="30">
    <location>
        <begin position="16"/>
        <end position="210"/>
    </location>
</feature>
<evidence type="ECO:0000256" key="21">
    <source>
        <dbReference type="ARBA" id="ARBA00022833"/>
    </source>
</evidence>
<dbReference type="GO" id="GO:0008310">
    <property type="term" value="F:single-stranded DNA 3'-5' DNA exonuclease activity"/>
    <property type="evidence" value="ECO:0007669"/>
    <property type="project" value="TreeGrafter"/>
</dbReference>
<keyword evidence="25" id="KW-0411">Iron-sulfur</keyword>
<dbReference type="GO" id="GO:0000166">
    <property type="term" value="F:nucleotide binding"/>
    <property type="evidence" value="ECO:0007669"/>
    <property type="project" value="InterPro"/>
</dbReference>
<dbReference type="Pfam" id="PF03104">
    <property type="entry name" value="DNA_pol_B_exo1"/>
    <property type="match status" value="1"/>
</dbReference>
<keyword evidence="10" id="KW-0813">Transport</keyword>
<protein>
    <recommendedName>
        <fullName evidence="8">Integrator complex subunit 11</fullName>
        <ecNumber evidence="7">2.7.7.7</ecNumber>
    </recommendedName>
    <alternativeName>
        <fullName evidence="9">Protein SEC13 homolog</fullName>
    </alternativeName>
</protein>
<dbReference type="InterPro" id="IPR055191">
    <property type="entry name" value="POL2_thumb"/>
</dbReference>
<dbReference type="SUPFAM" id="SSF56672">
    <property type="entry name" value="DNA/RNA polymerases"/>
    <property type="match status" value="1"/>
</dbReference>
<dbReference type="Pfam" id="PF23250">
    <property type="entry name" value="zf_DPOE_2"/>
    <property type="match status" value="1"/>
</dbReference>
<evidence type="ECO:0000256" key="27">
    <source>
        <dbReference type="ARBA" id="ARBA00023242"/>
    </source>
</evidence>
<dbReference type="GO" id="GO:0000278">
    <property type="term" value="P:mitotic cell cycle"/>
    <property type="evidence" value="ECO:0007669"/>
    <property type="project" value="TreeGrafter"/>
</dbReference>
<dbReference type="InterPro" id="IPR001279">
    <property type="entry name" value="Metallo-B-lactamas"/>
</dbReference>
<dbReference type="InterPro" id="IPR006172">
    <property type="entry name" value="DNA-dir_DNA_pol_B"/>
</dbReference>
<evidence type="ECO:0000256" key="6">
    <source>
        <dbReference type="ARBA" id="ARBA00010102"/>
    </source>
</evidence>
<dbReference type="GO" id="GO:0003677">
    <property type="term" value="F:DNA binding"/>
    <property type="evidence" value="ECO:0007669"/>
    <property type="project" value="UniProtKB-KW"/>
</dbReference>
<dbReference type="FunFam" id="3.90.1600.10:FF:000006">
    <property type="entry name" value="DNA polymerase epsilon catalytic subunit"/>
    <property type="match status" value="1"/>
</dbReference>
<dbReference type="GO" id="GO:0051539">
    <property type="term" value="F:4 iron, 4 sulfur cluster binding"/>
    <property type="evidence" value="ECO:0007669"/>
    <property type="project" value="UniProtKB-KW"/>
</dbReference>
<keyword evidence="13 28" id="KW-0853">WD repeat</keyword>
<keyword evidence="15" id="KW-0548">Nucleotidyltransferase</keyword>
<evidence type="ECO:0000256" key="4">
    <source>
        <dbReference type="ARBA" id="ARBA00005755"/>
    </source>
</evidence>
<organism evidence="33 34">
    <name type="scientific">Tenebrio molitor</name>
    <name type="common">Yellow mealworm beetle</name>
    <dbReference type="NCBI Taxonomy" id="7067"/>
    <lineage>
        <taxon>Eukaryota</taxon>
        <taxon>Metazoa</taxon>
        <taxon>Ecdysozoa</taxon>
        <taxon>Arthropoda</taxon>
        <taxon>Hexapoda</taxon>
        <taxon>Insecta</taxon>
        <taxon>Pterygota</taxon>
        <taxon>Neoptera</taxon>
        <taxon>Endopterygota</taxon>
        <taxon>Coleoptera</taxon>
        <taxon>Polyphaga</taxon>
        <taxon>Cucujiformia</taxon>
        <taxon>Tenebrionidae</taxon>
        <taxon>Tenebrio</taxon>
    </lineage>
</organism>
<dbReference type="GO" id="GO:0008270">
    <property type="term" value="F:zinc ion binding"/>
    <property type="evidence" value="ECO:0007669"/>
    <property type="project" value="UniProtKB-KW"/>
</dbReference>
<evidence type="ECO:0000256" key="20">
    <source>
        <dbReference type="ARBA" id="ARBA00022801"/>
    </source>
</evidence>
<dbReference type="GO" id="GO:0006272">
    <property type="term" value="P:leading strand elongation"/>
    <property type="evidence" value="ECO:0007669"/>
    <property type="project" value="TreeGrafter"/>
</dbReference>
<dbReference type="GO" id="GO:0006287">
    <property type="term" value="P:base-excision repair, gap-filling"/>
    <property type="evidence" value="ECO:0007669"/>
    <property type="project" value="TreeGrafter"/>
</dbReference>
<evidence type="ECO:0000256" key="26">
    <source>
        <dbReference type="ARBA" id="ARBA00023125"/>
    </source>
</evidence>
<keyword evidence="12" id="KW-0963">Cytoplasm</keyword>
<dbReference type="SUPFAM" id="SSF56281">
    <property type="entry name" value="Metallo-hydrolase/oxidoreductase"/>
    <property type="match status" value="1"/>
</dbReference>
<dbReference type="Gene3D" id="1.10.132.60">
    <property type="entry name" value="DNA polymerase family B, C-terminal domain"/>
    <property type="match status" value="1"/>
</dbReference>
<dbReference type="FunFam" id="3.60.15.10:FF:000028">
    <property type="entry name" value="Integrator complex subunit 11 isoform X3"/>
    <property type="match status" value="1"/>
</dbReference>
<dbReference type="FunFam" id="2.130.10.10:FF:000017">
    <property type="entry name" value="SEC13 homolog (S. cerevisiae)"/>
    <property type="match status" value="1"/>
</dbReference>
<evidence type="ECO:0000256" key="25">
    <source>
        <dbReference type="ARBA" id="ARBA00023014"/>
    </source>
</evidence>
<evidence type="ECO:0000256" key="13">
    <source>
        <dbReference type="ARBA" id="ARBA00022574"/>
    </source>
</evidence>
<reference evidence="33" key="1">
    <citation type="journal article" date="2020" name="J Insects Food Feed">
        <title>The yellow mealworm (Tenebrio molitor) genome: a resource for the emerging insects as food and feed industry.</title>
        <authorList>
            <person name="Eriksson T."/>
            <person name="Andere A."/>
            <person name="Kelstrup H."/>
            <person name="Emery V."/>
            <person name="Picard C."/>
        </authorList>
    </citation>
    <scope>NUCLEOTIDE SEQUENCE</scope>
    <source>
        <strain evidence="33">Stoneville</strain>
        <tissue evidence="33">Whole head</tissue>
    </source>
</reference>
<feature type="repeat" description="WD" evidence="28">
    <location>
        <begin position="2982"/>
        <end position="3014"/>
    </location>
</feature>
<evidence type="ECO:0000256" key="28">
    <source>
        <dbReference type="PROSITE-ProRule" id="PRU00221"/>
    </source>
</evidence>
<feature type="domain" description="DNA polymerase epsilon catalytic subunit A C-terminal" evidence="32">
    <location>
        <begin position="2050"/>
        <end position="2448"/>
    </location>
</feature>
<keyword evidence="20" id="KW-0378">Hydrolase</keyword>
<keyword evidence="26" id="KW-0238">DNA-binding</keyword>
<evidence type="ECO:0000256" key="18">
    <source>
        <dbReference type="ARBA" id="ARBA00022737"/>
    </source>
</evidence>
<feature type="region of interest" description="Disordered" evidence="29">
    <location>
        <begin position="1743"/>
        <end position="1774"/>
    </location>
</feature>
<dbReference type="InterPro" id="IPR029703">
    <property type="entry name" value="POL2"/>
</dbReference>
<dbReference type="FunFam" id="1.10.132.60:FF:000002">
    <property type="entry name" value="DNA polymerase epsilon catalytic subunit"/>
    <property type="match status" value="1"/>
</dbReference>
<evidence type="ECO:0000256" key="9">
    <source>
        <dbReference type="ARBA" id="ARBA00019195"/>
    </source>
</evidence>
<dbReference type="Gene3D" id="1.10.287.690">
    <property type="entry name" value="Helix hairpin bin"/>
    <property type="match status" value="1"/>
</dbReference>
<dbReference type="InterPro" id="IPR011108">
    <property type="entry name" value="RMMBL"/>
</dbReference>
<dbReference type="GO" id="GO:0031123">
    <property type="term" value="P:RNA 3'-end processing"/>
    <property type="evidence" value="ECO:0007669"/>
    <property type="project" value="UniProtKB-ARBA"/>
</dbReference>
<dbReference type="PANTHER" id="PTHR10670:SF0">
    <property type="entry name" value="DNA POLYMERASE EPSILON CATALYTIC SUBUNIT A"/>
    <property type="match status" value="1"/>
</dbReference>
<dbReference type="Pfam" id="PF10996">
    <property type="entry name" value="Beta-Casp"/>
    <property type="match status" value="1"/>
</dbReference>
<keyword evidence="17" id="KW-0479">Metal-binding</keyword>
<comment type="similarity">
    <text evidence="6">Belongs to the WD repeat SEC13 family.</text>
</comment>
<dbReference type="SUPFAM" id="SSF53098">
    <property type="entry name" value="Ribonuclease H-like"/>
    <property type="match status" value="1"/>
</dbReference>
<feature type="compositionally biased region" description="Basic and acidic residues" evidence="29">
    <location>
        <begin position="1746"/>
        <end position="1758"/>
    </location>
</feature>
<dbReference type="InterPro" id="IPR041897">
    <property type="entry name" value="INTS11-like_MBL-fold"/>
</dbReference>
<dbReference type="PROSITE" id="PS50082">
    <property type="entry name" value="WD_REPEATS_2"/>
    <property type="match status" value="4"/>
</dbReference>
<evidence type="ECO:0000256" key="2">
    <source>
        <dbReference type="ARBA" id="ARBA00004123"/>
    </source>
</evidence>
<dbReference type="InterPro" id="IPR054475">
    <property type="entry name" value="Znf-DPOE"/>
</dbReference>
<dbReference type="GO" id="GO:0006297">
    <property type="term" value="P:nucleotide-excision repair, DNA gap filling"/>
    <property type="evidence" value="ECO:0007669"/>
    <property type="project" value="TreeGrafter"/>
</dbReference>
<dbReference type="EMBL" id="JABDTM020022288">
    <property type="protein sequence ID" value="KAH0815968.1"/>
    <property type="molecule type" value="Genomic_DNA"/>
</dbReference>
<evidence type="ECO:0000256" key="19">
    <source>
        <dbReference type="ARBA" id="ARBA00022771"/>
    </source>
</evidence>
<evidence type="ECO:0000256" key="12">
    <source>
        <dbReference type="ARBA" id="ARBA00022490"/>
    </source>
</evidence>
<dbReference type="InterPro" id="IPR013697">
    <property type="entry name" value="DNA_pol_e_suA_C"/>
</dbReference>
<feature type="repeat" description="WD" evidence="28">
    <location>
        <begin position="2780"/>
        <end position="2823"/>
    </location>
</feature>
<evidence type="ECO:0000259" key="32">
    <source>
        <dbReference type="SMART" id="SM01159"/>
    </source>
</evidence>
<dbReference type="SMART" id="SM01159">
    <property type="entry name" value="DUF1744"/>
    <property type="match status" value="1"/>
</dbReference>
<dbReference type="Gene3D" id="3.60.15.10">
    <property type="entry name" value="Ribonuclease Z/Hydroxyacylglutathione hydrolase-like"/>
    <property type="match status" value="1"/>
</dbReference>
<dbReference type="Gene3D" id="3.30.420.10">
    <property type="entry name" value="Ribonuclease H-like superfamily/Ribonuclease H"/>
    <property type="match status" value="1"/>
</dbReference>
<dbReference type="InterPro" id="IPR006133">
    <property type="entry name" value="DNA-dir_DNA_pol_B_exonuc"/>
</dbReference>
<dbReference type="Pfam" id="PF22634">
    <property type="entry name" value="POL2_thumb"/>
    <property type="match status" value="1"/>
</dbReference>
<dbReference type="CDD" id="cd16291">
    <property type="entry name" value="INTS11-like_MBL-fold"/>
    <property type="match status" value="1"/>
</dbReference>
<keyword evidence="11" id="KW-0004">4Fe-4S</keyword>
<keyword evidence="22" id="KW-0653">Protein transport</keyword>
<dbReference type="Pfam" id="PF08490">
    <property type="entry name" value="DUF1744"/>
    <property type="match status" value="1"/>
</dbReference>
<comment type="similarity">
    <text evidence="4">Belongs to the DNA polymerase type-B family.</text>
</comment>
<dbReference type="InterPro" id="IPR043502">
    <property type="entry name" value="DNA/RNA_pol_sf"/>
</dbReference>
<comment type="subcellular location">
    <subcellularLocation>
        <location evidence="3">Cytoplasm</location>
    </subcellularLocation>
    <subcellularLocation>
        <location evidence="2">Nucleus</location>
    </subcellularLocation>
</comment>
<dbReference type="PANTHER" id="PTHR10670">
    <property type="entry name" value="DNA POLYMERASE EPSILON CATALYTIC SUBUNIT A"/>
    <property type="match status" value="1"/>
</dbReference>
<dbReference type="CDD" id="cd05535">
    <property type="entry name" value="POLBc_epsilon"/>
    <property type="match status" value="1"/>
</dbReference>
<dbReference type="GO" id="GO:0005737">
    <property type="term" value="C:cytoplasm"/>
    <property type="evidence" value="ECO:0007669"/>
    <property type="project" value="UniProtKB-SubCell"/>
</dbReference>
<dbReference type="Proteomes" id="UP000719412">
    <property type="component" value="Unassembled WGS sequence"/>
</dbReference>
<dbReference type="InterPro" id="IPR001680">
    <property type="entry name" value="WD40_rpt"/>
</dbReference>
<evidence type="ECO:0000256" key="23">
    <source>
        <dbReference type="ARBA" id="ARBA00022932"/>
    </source>
</evidence>
<dbReference type="Gene3D" id="3.40.50.10890">
    <property type="match status" value="1"/>
</dbReference>
<evidence type="ECO:0000313" key="34">
    <source>
        <dbReference type="Proteomes" id="UP000719412"/>
    </source>
</evidence>
<keyword evidence="18" id="KW-0677">Repeat</keyword>
<dbReference type="GO" id="GO:0045004">
    <property type="term" value="P:DNA replication proofreading"/>
    <property type="evidence" value="ECO:0007669"/>
    <property type="project" value="TreeGrafter"/>
</dbReference>
<dbReference type="SMART" id="SM00320">
    <property type="entry name" value="WD40"/>
    <property type="match status" value="6"/>
</dbReference>
<evidence type="ECO:0000256" key="16">
    <source>
        <dbReference type="ARBA" id="ARBA00022705"/>
    </source>
</evidence>
<keyword evidence="16" id="KW-0235">DNA replication</keyword>
<reference evidence="33" key="2">
    <citation type="submission" date="2021-08" db="EMBL/GenBank/DDBJ databases">
        <authorList>
            <person name="Eriksson T."/>
        </authorList>
    </citation>
    <scope>NUCLEOTIDE SEQUENCE</scope>
    <source>
        <strain evidence="33">Stoneville</strain>
        <tissue evidence="33">Whole head</tissue>
    </source>
</reference>
<evidence type="ECO:0000259" key="30">
    <source>
        <dbReference type="SMART" id="SM00849"/>
    </source>
</evidence>
<comment type="cofactor">
    <cofactor evidence="1">
        <name>Zn(2+)</name>
        <dbReference type="ChEBI" id="CHEBI:29105"/>
    </cofactor>
</comment>
<evidence type="ECO:0000256" key="14">
    <source>
        <dbReference type="ARBA" id="ARBA00022679"/>
    </source>
</evidence>
<feature type="repeat" description="WD" evidence="28">
    <location>
        <begin position="2736"/>
        <end position="2777"/>
    </location>
</feature>
<keyword evidence="23" id="KW-0239">DNA-directed DNA polymerase</keyword>
<dbReference type="Pfam" id="PF16661">
    <property type="entry name" value="Lactamase_B_6"/>
    <property type="match status" value="1"/>
</dbReference>
<dbReference type="InterPro" id="IPR036866">
    <property type="entry name" value="RibonucZ/Hydroxyglut_hydro"/>
</dbReference>
<dbReference type="Pfam" id="PF21386">
    <property type="entry name" value="IntS11_C"/>
    <property type="match status" value="1"/>
</dbReference>
<evidence type="ECO:0000256" key="15">
    <source>
        <dbReference type="ARBA" id="ARBA00022695"/>
    </source>
</evidence>
<dbReference type="CDD" id="cd00200">
    <property type="entry name" value="WD40"/>
    <property type="match status" value="1"/>
</dbReference>
<evidence type="ECO:0000313" key="33">
    <source>
        <dbReference type="EMBL" id="KAH0815968.1"/>
    </source>
</evidence>
<dbReference type="GO" id="GO:0015031">
    <property type="term" value="P:protein transport"/>
    <property type="evidence" value="ECO:0007669"/>
    <property type="project" value="UniProtKB-KW"/>
</dbReference>
<name>A0A8J6HKH9_TENMO</name>
<evidence type="ECO:0000256" key="5">
    <source>
        <dbReference type="ARBA" id="ARBA00007093"/>
    </source>
</evidence>
<keyword evidence="19" id="KW-0863">Zinc-finger</keyword>
<feature type="domain" description="Beta-Casp" evidence="31">
    <location>
        <begin position="245"/>
        <end position="363"/>
    </location>
</feature>
<dbReference type="Pfam" id="PF00400">
    <property type="entry name" value="WD40"/>
    <property type="match status" value="4"/>
</dbReference>
<evidence type="ECO:0000256" key="3">
    <source>
        <dbReference type="ARBA" id="ARBA00004496"/>
    </source>
</evidence>
<dbReference type="InterPro" id="IPR015943">
    <property type="entry name" value="WD40/YVTN_repeat-like_dom_sf"/>
</dbReference>
<comment type="similarity">
    <text evidence="5">Belongs to the metallo-beta-lactamase superfamily. RNA-metabolizing metallo-beta-lactamase-like family. INTS11 subfamily.</text>
</comment>
<dbReference type="InterPro" id="IPR042087">
    <property type="entry name" value="DNA_pol_B_thumb"/>
</dbReference>
<evidence type="ECO:0000256" key="1">
    <source>
        <dbReference type="ARBA" id="ARBA00001947"/>
    </source>
</evidence>
<keyword evidence="24" id="KW-0408">Iron</keyword>
<dbReference type="FunFam" id="3.40.50.10890:FF:000002">
    <property type="entry name" value="Integrator complex subunit 11"/>
    <property type="match status" value="1"/>
</dbReference>
<dbReference type="InterPro" id="IPR048662">
    <property type="entry name" value="IntS11_C"/>
</dbReference>
<dbReference type="InterPro" id="IPR022712">
    <property type="entry name" value="Beta_Casp"/>
</dbReference>
<evidence type="ECO:0000259" key="31">
    <source>
        <dbReference type="SMART" id="SM01027"/>
    </source>
</evidence>
<gene>
    <name evidence="33" type="ORF">GEV33_006824</name>
</gene>
<evidence type="ECO:0000256" key="17">
    <source>
        <dbReference type="ARBA" id="ARBA00022723"/>
    </source>
</evidence>
<dbReference type="Gene3D" id="3.30.342.10">
    <property type="entry name" value="DNA Polymerase, chain B, domain 1"/>
    <property type="match status" value="1"/>
</dbReference>
<proteinExistence type="inferred from homology"/>
<dbReference type="EC" id="2.7.7.7" evidence="7"/>